<name>A0A848FI97_9BURK</name>
<comment type="similarity">
    <text evidence="1">Belongs to the ATP-dependent AMP-binding enzyme family.</text>
</comment>
<dbReference type="PANTHER" id="PTHR22754">
    <property type="entry name" value="DISCO-INTERACTING PROTEIN 2 DIP2 -RELATED"/>
    <property type="match status" value="1"/>
</dbReference>
<dbReference type="PROSITE" id="PS00455">
    <property type="entry name" value="AMP_BINDING"/>
    <property type="match status" value="1"/>
</dbReference>
<evidence type="ECO:0000256" key="3">
    <source>
        <dbReference type="ARBA" id="ARBA00022832"/>
    </source>
</evidence>
<comment type="caution">
    <text evidence="7">The sequence shown here is derived from an EMBL/GenBank/DDBJ whole genome shotgun (WGS) entry which is preliminary data.</text>
</comment>
<reference evidence="7 8" key="1">
    <citation type="submission" date="2020-04" db="EMBL/GenBank/DDBJ databases">
        <title>Azohydromonas sp. isolated from soil.</title>
        <authorList>
            <person name="Dahal R.H."/>
        </authorList>
    </citation>
    <scope>NUCLEOTIDE SEQUENCE [LARGE SCALE GENOMIC DNA]</scope>
    <source>
        <strain evidence="7 8">G-1-1-14</strain>
    </source>
</reference>
<dbReference type="InterPro" id="IPR020845">
    <property type="entry name" value="AMP-binding_CS"/>
</dbReference>
<keyword evidence="8" id="KW-1185">Reference proteome</keyword>
<dbReference type="PANTHER" id="PTHR22754:SF32">
    <property type="entry name" value="DISCO-INTERACTING PROTEIN 2"/>
    <property type="match status" value="1"/>
</dbReference>
<dbReference type="EMBL" id="JABBFW010000025">
    <property type="protein sequence ID" value="NML17999.1"/>
    <property type="molecule type" value="Genomic_DNA"/>
</dbReference>
<dbReference type="InterPro" id="IPR000873">
    <property type="entry name" value="AMP-dep_synth/lig_dom"/>
</dbReference>
<dbReference type="Proteomes" id="UP000574067">
    <property type="component" value="Unassembled WGS sequence"/>
</dbReference>
<feature type="domain" description="AMP-binding enzyme C-terminal" evidence="6">
    <location>
        <begin position="424"/>
        <end position="534"/>
    </location>
</feature>
<dbReference type="GO" id="GO:0006633">
    <property type="term" value="P:fatty acid biosynthetic process"/>
    <property type="evidence" value="ECO:0007669"/>
    <property type="project" value="TreeGrafter"/>
</dbReference>
<dbReference type="GO" id="GO:0005886">
    <property type="term" value="C:plasma membrane"/>
    <property type="evidence" value="ECO:0007669"/>
    <property type="project" value="TreeGrafter"/>
</dbReference>
<sequence>MACSMAGDQPGRETYLSYAELDAAARRLGSELLERGLQGERAVLLLQPGLSYVIALFGCWYAGVTAVPVYAPRQNSSIERVRVIQENAQARVIISTAQGFVGLEDGLAASVQRLDIDALTPGSEAQWRMPDIGEDTLAVLQYTSGSTGQPKGVQLRHRHLVENCRIISAVLEATPEDVGVFWIPPYHDMGLIGGILHCIYGRFPVHLMAPAMFLQRPMRWLEAISRHRGTITAAPNFAYDLCVRRARPDQIAQFDLSSWRVAVNGAEPVRADTLRRFAETFAPARFDIRTFYPSFGMAETTLLVTGGSYTRRSHSMLADREGMATGRVIAVEQDGVELVSSGRRGPGVDIAIVDPVSLQRCEPGKVGEIWISGATVADGYWQRPDATQETFGGRLAGSDANWLRTGDLGVLHEDELIVTGRIKDLIIIRGSNHYPHDIEATALAAHPALRPNGAAAFALETADGEGLGLVLEMDRGTDAEDRAQARTAVLDAVSRDHQLQVAQLVFVKANSIPKTSSGKVQRGRTRERLLAGELIVLNEEEVAA</sequence>
<dbReference type="CDD" id="cd05931">
    <property type="entry name" value="FAAL"/>
    <property type="match status" value="1"/>
</dbReference>
<evidence type="ECO:0000256" key="4">
    <source>
        <dbReference type="ARBA" id="ARBA00023098"/>
    </source>
</evidence>
<evidence type="ECO:0000259" key="5">
    <source>
        <dbReference type="Pfam" id="PF00501"/>
    </source>
</evidence>
<dbReference type="InterPro" id="IPR040097">
    <property type="entry name" value="FAAL/FAAC"/>
</dbReference>
<dbReference type="FunFam" id="3.40.50.12780:FF:000013">
    <property type="entry name" value="Long-chain-fatty-acid--AMP ligase FadD32"/>
    <property type="match status" value="1"/>
</dbReference>
<dbReference type="Pfam" id="PF23024">
    <property type="entry name" value="AMP-dom_DIP2-like"/>
    <property type="match status" value="1"/>
</dbReference>
<proteinExistence type="inferred from homology"/>
<keyword evidence="2 7" id="KW-0436">Ligase</keyword>
<organism evidence="7 8">
    <name type="scientific">Azohydromonas caseinilytica</name>
    <dbReference type="NCBI Taxonomy" id="2728836"/>
    <lineage>
        <taxon>Bacteria</taxon>
        <taxon>Pseudomonadati</taxon>
        <taxon>Pseudomonadota</taxon>
        <taxon>Betaproteobacteria</taxon>
        <taxon>Burkholderiales</taxon>
        <taxon>Sphaerotilaceae</taxon>
        <taxon>Azohydromonas</taxon>
    </lineage>
</organism>
<evidence type="ECO:0000259" key="6">
    <source>
        <dbReference type="Pfam" id="PF23024"/>
    </source>
</evidence>
<dbReference type="SUPFAM" id="SSF56801">
    <property type="entry name" value="Acetyl-CoA synthetase-like"/>
    <property type="match status" value="1"/>
</dbReference>
<gene>
    <name evidence="7" type="ORF">HHL10_23805</name>
</gene>
<dbReference type="InterPro" id="IPR025110">
    <property type="entry name" value="AMP-bd_C"/>
</dbReference>
<dbReference type="Gene3D" id="3.40.50.12780">
    <property type="entry name" value="N-terminal domain of ligase-like"/>
    <property type="match status" value="1"/>
</dbReference>
<evidence type="ECO:0000256" key="2">
    <source>
        <dbReference type="ARBA" id="ARBA00022598"/>
    </source>
</evidence>
<dbReference type="Pfam" id="PF00501">
    <property type="entry name" value="AMP-binding"/>
    <property type="match status" value="1"/>
</dbReference>
<dbReference type="GO" id="GO:0071766">
    <property type="term" value="P:Actinobacterium-type cell wall biogenesis"/>
    <property type="evidence" value="ECO:0007669"/>
    <property type="project" value="UniProtKB-ARBA"/>
</dbReference>
<evidence type="ECO:0000313" key="7">
    <source>
        <dbReference type="EMBL" id="NML17999.1"/>
    </source>
</evidence>
<keyword evidence="3" id="KW-0276">Fatty acid metabolism</keyword>
<evidence type="ECO:0000256" key="1">
    <source>
        <dbReference type="ARBA" id="ARBA00006432"/>
    </source>
</evidence>
<keyword evidence="4" id="KW-0443">Lipid metabolism</keyword>
<dbReference type="GO" id="GO:0070566">
    <property type="term" value="F:adenylyltransferase activity"/>
    <property type="evidence" value="ECO:0007669"/>
    <property type="project" value="TreeGrafter"/>
</dbReference>
<feature type="domain" description="AMP-dependent synthetase/ligase" evidence="5">
    <location>
        <begin position="12"/>
        <end position="381"/>
    </location>
</feature>
<accession>A0A848FI97</accession>
<dbReference type="Gene3D" id="3.30.300.30">
    <property type="match status" value="1"/>
</dbReference>
<dbReference type="GO" id="GO:0016874">
    <property type="term" value="F:ligase activity"/>
    <property type="evidence" value="ECO:0007669"/>
    <property type="project" value="UniProtKB-KW"/>
</dbReference>
<protein>
    <submittedName>
        <fullName evidence="7">Fatty acyl-AMP ligase</fullName>
    </submittedName>
</protein>
<dbReference type="InterPro" id="IPR042099">
    <property type="entry name" value="ANL_N_sf"/>
</dbReference>
<dbReference type="InterPro" id="IPR045851">
    <property type="entry name" value="AMP-bd_C_sf"/>
</dbReference>
<dbReference type="AlphaFoldDB" id="A0A848FI97"/>
<evidence type="ECO:0000313" key="8">
    <source>
        <dbReference type="Proteomes" id="UP000574067"/>
    </source>
</evidence>